<comment type="similarity">
    <text evidence="10">Belongs to the ELO family.</text>
</comment>
<dbReference type="GO" id="GO:0042761">
    <property type="term" value="P:very long-chain fatty acid biosynthetic process"/>
    <property type="evidence" value="ECO:0007669"/>
    <property type="project" value="TreeGrafter"/>
</dbReference>
<protein>
    <recommendedName>
        <fullName evidence="10">Elongation of very long chain fatty acids protein</fullName>
        <ecNumber evidence="10">2.3.1.199</ecNumber>
    </recommendedName>
    <alternativeName>
        <fullName evidence="10">Very-long-chain 3-oxoacyl-CoA synthase</fullName>
    </alternativeName>
</protein>
<name>A0A1J1IZK2_9DIPT</name>
<feature type="transmembrane region" description="Helical" evidence="10">
    <location>
        <begin position="51"/>
        <end position="71"/>
    </location>
</feature>
<feature type="transmembrane region" description="Helical" evidence="10">
    <location>
        <begin position="141"/>
        <end position="159"/>
    </location>
</feature>
<accession>A0A1J1IZK2</accession>
<comment type="subcellular location">
    <subcellularLocation>
        <location evidence="1">Membrane</location>
        <topology evidence="1">Multi-pass membrane protein</topology>
    </subcellularLocation>
</comment>
<dbReference type="GO" id="GO:0005789">
    <property type="term" value="C:endoplasmic reticulum membrane"/>
    <property type="evidence" value="ECO:0007669"/>
    <property type="project" value="TreeGrafter"/>
</dbReference>
<keyword evidence="9 10" id="KW-0275">Fatty acid biosynthesis</keyword>
<dbReference type="PANTHER" id="PTHR11157">
    <property type="entry name" value="FATTY ACID ACYL TRANSFERASE-RELATED"/>
    <property type="match status" value="1"/>
</dbReference>
<evidence type="ECO:0000256" key="8">
    <source>
        <dbReference type="ARBA" id="ARBA00023136"/>
    </source>
</evidence>
<evidence type="ECO:0000313" key="12">
    <source>
        <dbReference type="Proteomes" id="UP000183832"/>
    </source>
</evidence>
<evidence type="ECO:0000256" key="9">
    <source>
        <dbReference type="ARBA" id="ARBA00023160"/>
    </source>
</evidence>
<evidence type="ECO:0000256" key="3">
    <source>
        <dbReference type="ARBA" id="ARBA00022679"/>
    </source>
</evidence>
<proteinExistence type="inferred from homology"/>
<evidence type="ECO:0000256" key="1">
    <source>
        <dbReference type="ARBA" id="ARBA00004141"/>
    </source>
</evidence>
<evidence type="ECO:0000256" key="10">
    <source>
        <dbReference type="RuleBase" id="RU361115"/>
    </source>
</evidence>
<keyword evidence="6 10" id="KW-1133">Transmembrane helix</keyword>
<dbReference type="GO" id="GO:0030148">
    <property type="term" value="P:sphingolipid biosynthetic process"/>
    <property type="evidence" value="ECO:0007669"/>
    <property type="project" value="TreeGrafter"/>
</dbReference>
<keyword evidence="3 10" id="KW-0808">Transferase</keyword>
<feature type="transmembrane region" description="Helical" evidence="10">
    <location>
        <begin position="166"/>
        <end position="185"/>
    </location>
</feature>
<keyword evidence="4 10" id="KW-0812">Transmembrane</keyword>
<dbReference type="GO" id="GO:0034626">
    <property type="term" value="P:fatty acid elongation, polyunsaturated fatty acid"/>
    <property type="evidence" value="ECO:0007669"/>
    <property type="project" value="TreeGrafter"/>
</dbReference>
<sequence>MEDIKSVNLPQESQPETIQEKVFGPFDQMSDSLGNIKQMLENESNEMTADWFLISSPVTTVSVFILYVLFIKIIGPKISKGRECSDGKICKLMLILYNIFQIVVNLSILSTLVLSEWLQNHYSSACQENAVANSMMVEVLWYYYLSKFFDLFDNVFLIYDRRNAQISILNVLYDGFVLLSIWLILKIMPTGHISVFMLLDTTSHALIHIFCLFSSTKPRSSSIILTSLHILKTVAIVCHGVELVLYNRCHFPFIHVWFIVSHALFHIILIRSRFGGGRRTKISKSESEPSSIAMNSYMSPDATYVTFNNFGVTQNDVKQRYLTTIKTPV</sequence>
<dbReference type="Proteomes" id="UP000183832">
    <property type="component" value="Unassembled WGS sequence"/>
</dbReference>
<dbReference type="EC" id="2.3.1.199" evidence="10"/>
<keyword evidence="12" id="KW-1185">Reference proteome</keyword>
<evidence type="ECO:0000256" key="2">
    <source>
        <dbReference type="ARBA" id="ARBA00022516"/>
    </source>
</evidence>
<feature type="transmembrane region" description="Helical" evidence="10">
    <location>
        <begin position="225"/>
        <end position="246"/>
    </location>
</feature>
<keyword evidence="7 10" id="KW-0443">Lipid metabolism</keyword>
<gene>
    <name evidence="11" type="ORF">CLUMA_CG017666</name>
</gene>
<evidence type="ECO:0000256" key="7">
    <source>
        <dbReference type="ARBA" id="ARBA00023098"/>
    </source>
</evidence>
<evidence type="ECO:0000313" key="11">
    <source>
        <dbReference type="EMBL" id="CRL04598.1"/>
    </source>
</evidence>
<keyword evidence="2 10" id="KW-0444">Lipid biosynthesis</keyword>
<dbReference type="EMBL" id="CVRI01000063">
    <property type="protein sequence ID" value="CRL04598.1"/>
    <property type="molecule type" value="Genomic_DNA"/>
</dbReference>
<dbReference type="PANTHER" id="PTHR11157:SF167">
    <property type="entry name" value="ELONGATION OF VERY LONG CHAIN FATTY ACIDS PROTEIN"/>
    <property type="match status" value="1"/>
</dbReference>
<dbReference type="GO" id="GO:0034625">
    <property type="term" value="P:fatty acid elongation, monounsaturated fatty acid"/>
    <property type="evidence" value="ECO:0007669"/>
    <property type="project" value="TreeGrafter"/>
</dbReference>
<comment type="catalytic activity">
    <reaction evidence="10">
        <text>a very-long-chain acyl-CoA + malonyl-CoA + H(+) = a very-long-chain 3-oxoacyl-CoA + CO2 + CoA</text>
        <dbReference type="Rhea" id="RHEA:32727"/>
        <dbReference type="ChEBI" id="CHEBI:15378"/>
        <dbReference type="ChEBI" id="CHEBI:16526"/>
        <dbReference type="ChEBI" id="CHEBI:57287"/>
        <dbReference type="ChEBI" id="CHEBI:57384"/>
        <dbReference type="ChEBI" id="CHEBI:90725"/>
        <dbReference type="ChEBI" id="CHEBI:90736"/>
        <dbReference type="EC" id="2.3.1.199"/>
    </reaction>
</comment>
<feature type="transmembrane region" description="Helical" evidence="10">
    <location>
        <begin position="191"/>
        <end position="213"/>
    </location>
</feature>
<dbReference type="STRING" id="568069.A0A1J1IZK2"/>
<evidence type="ECO:0000256" key="6">
    <source>
        <dbReference type="ARBA" id="ARBA00022989"/>
    </source>
</evidence>
<organism evidence="11 12">
    <name type="scientific">Clunio marinus</name>
    <dbReference type="NCBI Taxonomy" id="568069"/>
    <lineage>
        <taxon>Eukaryota</taxon>
        <taxon>Metazoa</taxon>
        <taxon>Ecdysozoa</taxon>
        <taxon>Arthropoda</taxon>
        <taxon>Hexapoda</taxon>
        <taxon>Insecta</taxon>
        <taxon>Pterygota</taxon>
        <taxon>Neoptera</taxon>
        <taxon>Endopterygota</taxon>
        <taxon>Diptera</taxon>
        <taxon>Nematocera</taxon>
        <taxon>Chironomoidea</taxon>
        <taxon>Chironomidae</taxon>
        <taxon>Clunio</taxon>
    </lineage>
</organism>
<feature type="transmembrane region" description="Helical" evidence="10">
    <location>
        <begin position="252"/>
        <end position="270"/>
    </location>
</feature>
<dbReference type="Pfam" id="PF01151">
    <property type="entry name" value="ELO"/>
    <property type="match status" value="1"/>
</dbReference>
<evidence type="ECO:0000256" key="5">
    <source>
        <dbReference type="ARBA" id="ARBA00022832"/>
    </source>
</evidence>
<reference evidence="11 12" key="1">
    <citation type="submission" date="2015-04" db="EMBL/GenBank/DDBJ databases">
        <authorList>
            <person name="Syromyatnikov M.Y."/>
            <person name="Popov V.N."/>
        </authorList>
    </citation>
    <scope>NUCLEOTIDE SEQUENCE [LARGE SCALE GENOMIC DNA]</scope>
</reference>
<keyword evidence="5 10" id="KW-0276">Fatty acid metabolism</keyword>
<dbReference type="AlphaFoldDB" id="A0A1J1IZK2"/>
<dbReference type="GO" id="GO:0009922">
    <property type="term" value="F:fatty acid elongase activity"/>
    <property type="evidence" value="ECO:0007669"/>
    <property type="project" value="UniProtKB-EC"/>
</dbReference>
<evidence type="ECO:0000256" key="4">
    <source>
        <dbReference type="ARBA" id="ARBA00022692"/>
    </source>
</evidence>
<keyword evidence="8 10" id="KW-0472">Membrane</keyword>
<feature type="transmembrane region" description="Helical" evidence="10">
    <location>
        <begin position="92"/>
        <end position="114"/>
    </location>
</feature>
<dbReference type="InterPro" id="IPR002076">
    <property type="entry name" value="ELO_fam"/>
</dbReference>
<dbReference type="GO" id="GO:0019367">
    <property type="term" value="P:fatty acid elongation, saturated fatty acid"/>
    <property type="evidence" value="ECO:0007669"/>
    <property type="project" value="TreeGrafter"/>
</dbReference>